<gene>
    <name evidence="1" type="ORF">MPOR_12320</name>
</gene>
<dbReference type="SUPFAM" id="SSF53448">
    <property type="entry name" value="Nucleotide-diphospho-sugar transferases"/>
    <property type="match status" value="1"/>
</dbReference>
<dbReference type="EMBL" id="AP022570">
    <property type="protein sequence ID" value="BBX50206.1"/>
    <property type="molecule type" value="Genomic_DNA"/>
</dbReference>
<sequence length="221" mass="22493">MIEASVLVVAKAPVAGLAKTRLAASVGDATAADIAAAALLDTLDAVAATPVTARVVAFSGDLDQAHRADEIRSRLADFVVIEQRGADFAARLANAHADTAAATSRLPVVQVGMDTPQVSAELLGRCATGLATADAVLGMARDGGWWVLGVTDAAAAECLRDVPMSAPDTGELTLKALQHSGLGVELVDELTDVDTIDDVAAVRAACPPGSLFRRATEEAGI</sequence>
<evidence type="ECO:0000313" key="2">
    <source>
        <dbReference type="Proteomes" id="UP000466785"/>
    </source>
</evidence>
<dbReference type="InterPro" id="IPR018641">
    <property type="entry name" value="Trfase_1_rSAM/seldom-assoc"/>
</dbReference>
<dbReference type="RefSeq" id="WP_163672948.1">
    <property type="nucleotide sequence ID" value="NZ_AP022570.1"/>
</dbReference>
<dbReference type="InterPro" id="IPR029044">
    <property type="entry name" value="Nucleotide-diphossugar_trans"/>
</dbReference>
<dbReference type="AlphaFoldDB" id="A0A6N4V3Z7"/>
<evidence type="ECO:0000313" key="1">
    <source>
        <dbReference type="EMBL" id="BBX50206.1"/>
    </source>
</evidence>
<dbReference type="Proteomes" id="UP000466785">
    <property type="component" value="Chromosome"/>
</dbReference>
<dbReference type="Gene3D" id="3.90.550.10">
    <property type="entry name" value="Spore Coat Polysaccharide Biosynthesis Protein SpsA, Chain A"/>
    <property type="match status" value="1"/>
</dbReference>
<dbReference type="KEGG" id="mpof:MPOR_12320"/>
<dbReference type="Pfam" id="PF09837">
    <property type="entry name" value="DUF2064"/>
    <property type="match status" value="1"/>
</dbReference>
<accession>A0A6N4V3Z7</accession>
<evidence type="ECO:0008006" key="3">
    <source>
        <dbReference type="Google" id="ProtNLM"/>
    </source>
</evidence>
<protein>
    <recommendedName>
        <fullName evidence="3">Glycosyltransferase involved in cell wall biogenesis</fullName>
    </recommendedName>
</protein>
<name>A0A6N4V3Z7_9MYCO</name>
<dbReference type="PANTHER" id="PTHR36529">
    <property type="entry name" value="SLL1095 PROTEIN"/>
    <property type="match status" value="1"/>
</dbReference>
<dbReference type="PANTHER" id="PTHR36529:SF1">
    <property type="entry name" value="GLYCOSYLTRANSFERASE"/>
    <property type="match status" value="1"/>
</dbReference>
<proteinExistence type="predicted"/>
<reference evidence="1 2" key="1">
    <citation type="journal article" date="2019" name="Emerg. Microbes Infect.">
        <title>Comprehensive subspecies identification of 175 nontuberculous mycobacteria species based on 7547 genomic profiles.</title>
        <authorList>
            <person name="Matsumoto Y."/>
            <person name="Kinjo T."/>
            <person name="Motooka D."/>
            <person name="Nabeya D."/>
            <person name="Jung N."/>
            <person name="Uechi K."/>
            <person name="Horii T."/>
            <person name="Iida T."/>
            <person name="Fujita J."/>
            <person name="Nakamura S."/>
        </authorList>
    </citation>
    <scope>NUCLEOTIDE SEQUENCE [LARGE SCALE GENOMIC DNA]</scope>
    <source>
        <strain evidence="1 2">JCM 12603</strain>
    </source>
</reference>
<organism evidence="1 2">
    <name type="scientific">Mycolicibacterium poriferae</name>
    <dbReference type="NCBI Taxonomy" id="39694"/>
    <lineage>
        <taxon>Bacteria</taxon>
        <taxon>Bacillati</taxon>
        <taxon>Actinomycetota</taxon>
        <taxon>Actinomycetes</taxon>
        <taxon>Mycobacteriales</taxon>
        <taxon>Mycobacteriaceae</taxon>
        <taxon>Mycolicibacterium</taxon>
    </lineage>
</organism>
<keyword evidence="2" id="KW-1185">Reference proteome</keyword>